<organism evidence="2 3">
    <name type="scientific">Arsenicicoccus cauae</name>
    <dbReference type="NCBI Taxonomy" id="2663847"/>
    <lineage>
        <taxon>Bacteria</taxon>
        <taxon>Bacillati</taxon>
        <taxon>Actinomycetota</taxon>
        <taxon>Actinomycetes</taxon>
        <taxon>Micrococcales</taxon>
        <taxon>Intrasporangiaceae</taxon>
        <taxon>Arsenicicoccus</taxon>
    </lineage>
</organism>
<protein>
    <submittedName>
        <fullName evidence="2">Uncharacterized protein</fullName>
    </submittedName>
</protein>
<reference evidence="2 3" key="1">
    <citation type="submission" date="2019-11" db="EMBL/GenBank/DDBJ databases">
        <title>Whole genome sequencing identifies a novel species of the genus Arsenicicoccus isolated from human blood.</title>
        <authorList>
            <person name="Jeong J.H."/>
            <person name="Kweon O.J."/>
            <person name="Kim H.R."/>
            <person name="Kim T.-H."/>
            <person name="Ha S.-M."/>
            <person name="Lee M.-K."/>
        </authorList>
    </citation>
    <scope>NUCLEOTIDE SEQUENCE [LARGE SCALE GENOMIC DNA]</scope>
    <source>
        <strain evidence="2 3">MKL-02</strain>
    </source>
</reference>
<feature type="transmembrane region" description="Helical" evidence="1">
    <location>
        <begin position="50"/>
        <end position="71"/>
    </location>
</feature>
<evidence type="ECO:0000313" key="3">
    <source>
        <dbReference type="Proteomes" id="UP000431092"/>
    </source>
</evidence>
<dbReference type="RefSeq" id="WP_154594024.1">
    <property type="nucleotide sequence ID" value="NZ_WLVL01000040.1"/>
</dbReference>
<keyword evidence="3" id="KW-1185">Reference proteome</keyword>
<proteinExistence type="predicted"/>
<feature type="transmembrane region" description="Helical" evidence="1">
    <location>
        <begin position="25"/>
        <end position="43"/>
    </location>
</feature>
<feature type="transmembrane region" description="Helical" evidence="1">
    <location>
        <begin position="77"/>
        <end position="95"/>
    </location>
</feature>
<gene>
    <name evidence="2" type="ORF">GGG17_12360</name>
</gene>
<keyword evidence="1" id="KW-1133">Transmembrane helix</keyword>
<sequence>MPEPTPLRQSVERASTPTATALSRLPGWATTAAWVALLVLAAVVGGPVGWVLLTIAVAFVAWLLYLAWPYASTNAKLIRVATALLGAALVLVRLLPR</sequence>
<dbReference type="AlphaFoldDB" id="A0A6I3IFE9"/>
<accession>A0A6I3IFE9</accession>
<dbReference type="Pfam" id="PF20444">
    <property type="entry name" value="DUF6703"/>
    <property type="match status" value="1"/>
</dbReference>
<dbReference type="Proteomes" id="UP000431092">
    <property type="component" value="Unassembled WGS sequence"/>
</dbReference>
<comment type="caution">
    <text evidence="2">The sequence shown here is derived from an EMBL/GenBank/DDBJ whole genome shotgun (WGS) entry which is preliminary data.</text>
</comment>
<evidence type="ECO:0000313" key="2">
    <source>
        <dbReference type="EMBL" id="MTB72742.1"/>
    </source>
</evidence>
<dbReference type="InterPro" id="IPR046549">
    <property type="entry name" value="DUF6703"/>
</dbReference>
<name>A0A6I3IFE9_9MICO</name>
<dbReference type="EMBL" id="WLVL01000040">
    <property type="protein sequence ID" value="MTB72742.1"/>
    <property type="molecule type" value="Genomic_DNA"/>
</dbReference>
<keyword evidence="1" id="KW-0812">Transmembrane</keyword>
<evidence type="ECO:0000256" key="1">
    <source>
        <dbReference type="SAM" id="Phobius"/>
    </source>
</evidence>
<keyword evidence="1" id="KW-0472">Membrane</keyword>